<evidence type="ECO:0000313" key="3">
    <source>
        <dbReference type="Proteomes" id="UP000236291"/>
    </source>
</evidence>
<reference evidence="2 3" key="2">
    <citation type="journal article" date="2017" name="Front. Plant Sci.">
        <title>Gene Classification and Mining of Molecular Markers Useful in Red Clover (Trifolium pratense) Breeding.</title>
        <authorList>
            <person name="Istvanek J."/>
            <person name="Dluhosova J."/>
            <person name="Dluhos P."/>
            <person name="Patkova L."/>
            <person name="Nedelnik J."/>
            <person name="Repkova J."/>
        </authorList>
    </citation>
    <scope>NUCLEOTIDE SEQUENCE [LARGE SCALE GENOMIC DNA]</scope>
    <source>
        <strain evidence="3">cv. Tatra</strain>
        <tissue evidence="2">Young leaves</tissue>
    </source>
</reference>
<feature type="compositionally biased region" description="Acidic residues" evidence="1">
    <location>
        <begin position="104"/>
        <end position="113"/>
    </location>
</feature>
<feature type="region of interest" description="Disordered" evidence="1">
    <location>
        <begin position="104"/>
        <end position="142"/>
    </location>
</feature>
<evidence type="ECO:0000256" key="1">
    <source>
        <dbReference type="SAM" id="MobiDB-lite"/>
    </source>
</evidence>
<organism evidence="2 3">
    <name type="scientific">Trifolium pratense</name>
    <name type="common">Red clover</name>
    <dbReference type="NCBI Taxonomy" id="57577"/>
    <lineage>
        <taxon>Eukaryota</taxon>
        <taxon>Viridiplantae</taxon>
        <taxon>Streptophyta</taxon>
        <taxon>Embryophyta</taxon>
        <taxon>Tracheophyta</taxon>
        <taxon>Spermatophyta</taxon>
        <taxon>Magnoliopsida</taxon>
        <taxon>eudicotyledons</taxon>
        <taxon>Gunneridae</taxon>
        <taxon>Pentapetalae</taxon>
        <taxon>rosids</taxon>
        <taxon>fabids</taxon>
        <taxon>Fabales</taxon>
        <taxon>Fabaceae</taxon>
        <taxon>Papilionoideae</taxon>
        <taxon>50 kb inversion clade</taxon>
        <taxon>NPAAA clade</taxon>
        <taxon>Hologalegina</taxon>
        <taxon>IRL clade</taxon>
        <taxon>Trifolieae</taxon>
        <taxon>Trifolium</taxon>
    </lineage>
</organism>
<proteinExistence type="predicted"/>
<dbReference type="Proteomes" id="UP000236291">
    <property type="component" value="Unassembled WGS sequence"/>
</dbReference>
<protein>
    <submittedName>
        <fullName evidence="2">Uncharacterized protein</fullName>
    </submittedName>
</protein>
<name>A0A2K3PI73_TRIPR</name>
<dbReference type="EMBL" id="ASHM01007304">
    <property type="protein sequence ID" value="PNY14993.1"/>
    <property type="molecule type" value="Genomic_DNA"/>
</dbReference>
<reference evidence="2 3" key="1">
    <citation type="journal article" date="2014" name="Am. J. Bot.">
        <title>Genome assembly and annotation for red clover (Trifolium pratense; Fabaceae).</title>
        <authorList>
            <person name="Istvanek J."/>
            <person name="Jaros M."/>
            <person name="Krenek A."/>
            <person name="Repkova J."/>
        </authorList>
    </citation>
    <scope>NUCLEOTIDE SEQUENCE [LARGE SCALE GENOMIC DNA]</scope>
    <source>
        <strain evidence="3">cv. Tatra</strain>
        <tissue evidence="2">Young leaves</tissue>
    </source>
</reference>
<sequence length="142" mass="15552">MPRKPKMGERIEALEEQMGEVKTNLQALALQECNNCSTNAAIELGGDACEVSSSEHGRCHRSLVQFVDGDGGSINLEEFVEAFELLSSQVGQLLEMMRMARDVEEELKEEDDDGNRAYGKKPLGRNESSGPGSIFRSGFNPA</sequence>
<accession>A0A2K3PI73</accession>
<comment type="caution">
    <text evidence="2">The sequence shown here is derived from an EMBL/GenBank/DDBJ whole genome shotgun (WGS) entry which is preliminary data.</text>
</comment>
<evidence type="ECO:0000313" key="2">
    <source>
        <dbReference type="EMBL" id="PNY14993.1"/>
    </source>
</evidence>
<dbReference type="AlphaFoldDB" id="A0A2K3PI73"/>
<gene>
    <name evidence="2" type="ORF">L195_g011683</name>
</gene>